<comment type="similarity">
    <text evidence="3">Belongs to the methyltransferase superfamily. RsmJ family.</text>
</comment>
<keyword evidence="3 4" id="KW-0808">Transferase</keyword>
<organism evidence="4 5">
    <name type="scientific">Buchnera aphidicola</name>
    <name type="common">Muscaphis stroyani</name>
    <dbReference type="NCBI Taxonomy" id="1241869"/>
    <lineage>
        <taxon>Bacteria</taxon>
        <taxon>Pseudomonadati</taxon>
        <taxon>Pseudomonadota</taxon>
        <taxon>Gammaproteobacteria</taxon>
        <taxon>Enterobacterales</taxon>
        <taxon>Erwiniaceae</taxon>
        <taxon>Buchnera</taxon>
    </lineage>
</organism>
<gene>
    <name evidence="3" type="primary">rsmJ</name>
    <name evidence="4" type="ORF">D9V75_02840</name>
</gene>
<comment type="caution">
    <text evidence="3">Lacks conserved residue(s) required for the propagation of feature annotation.</text>
</comment>
<comment type="catalytic activity">
    <reaction evidence="3">
        <text>guanosine(1516) in 16S rRNA + S-adenosyl-L-methionine = N(2)-methylguanosine(1516) in 16S rRNA + S-adenosyl-L-homocysteine + H(+)</text>
        <dbReference type="Rhea" id="RHEA:43220"/>
        <dbReference type="Rhea" id="RHEA-COMP:10412"/>
        <dbReference type="Rhea" id="RHEA-COMP:10413"/>
        <dbReference type="ChEBI" id="CHEBI:15378"/>
        <dbReference type="ChEBI" id="CHEBI:57856"/>
        <dbReference type="ChEBI" id="CHEBI:59789"/>
        <dbReference type="ChEBI" id="CHEBI:74269"/>
        <dbReference type="ChEBI" id="CHEBI:74481"/>
        <dbReference type="EC" id="2.1.1.242"/>
    </reaction>
</comment>
<keyword evidence="1 3" id="KW-0489">Methyltransferase</keyword>
<dbReference type="AlphaFoldDB" id="A0A4D6YFF9"/>
<feature type="binding site" evidence="3">
    <location>
        <position position="169"/>
    </location>
    <ligand>
        <name>S-adenosyl-L-methionine</name>
        <dbReference type="ChEBI" id="CHEBI:59789"/>
    </ligand>
</feature>
<protein>
    <recommendedName>
        <fullName evidence="3">Ribosomal RNA small subunit methyltransferase J</fullName>
        <ecNumber evidence="3">2.1.1.242</ecNumber>
    </recommendedName>
    <alternativeName>
        <fullName evidence="3">16S rRNA m2G1516 methyltransferase</fullName>
    </alternativeName>
    <alternativeName>
        <fullName evidence="3">rRNA (guanine-N(2)-)-methyltransferase</fullName>
    </alternativeName>
</protein>
<dbReference type="PANTHER" id="PTHR36112:SF1">
    <property type="entry name" value="RIBOSOMAL RNA SMALL SUBUNIT METHYLTRANSFERASE J"/>
    <property type="match status" value="1"/>
</dbReference>
<evidence type="ECO:0000313" key="4">
    <source>
        <dbReference type="EMBL" id="QCI24614.1"/>
    </source>
</evidence>
<dbReference type="Gene3D" id="3.40.1630.10">
    <property type="entry name" value="YhiQ-like domain"/>
    <property type="match status" value="1"/>
</dbReference>
<dbReference type="InterPro" id="IPR007536">
    <property type="entry name" value="16SrRNA_methylTrfase_J"/>
</dbReference>
<comment type="function">
    <text evidence="3">Specifically methylates the guanosine in position 1516 of 16S rRNA.</text>
</comment>
<evidence type="ECO:0000256" key="3">
    <source>
        <dbReference type="HAMAP-Rule" id="MF_01523"/>
    </source>
</evidence>
<dbReference type="Proteomes" id="UP000298673">
    <property type="component" value="Chromosome"/>
</dbReference>
<name>A0A4D6YFF9_9GAMM</name>
<accession>A0A4D6YFF9</accession>
<dbReference type="InterPro" id="IPR029063">
    <property type="entry name" value="SAM-dependent_MTases_sf"/>
</dbReference>
<dbReference type="EC" id="2.1.1.242" evidence="3"/>
<dbReference type="Pfam" id="PF04445">
    <property type="entry name" value="SAM_MT"/>
    <property type="match status" value="1"/>
</dbReference>
<dbReference type="EMBL" id="CP034861">
    <property type="protein sequence ID" value="QCI24614.1"/>
    <property type="molecule type" value="Genomic_DNA"/>
</dbReference>
<dbReference type="GO" id="GO:0008990">
    <property type="term" value="F:rRNA (guanine-N2-)-methyltransferase activity"/>
    <property type="evidence" value="ECO:0007669"/>
    <property type="project" value="UniProtKB-UniRule"/>
</dbReference>
<comment type="subcellular location">
    <subcellularLocation>
        <location evidence="3">Cytoplasm</location>
    </subcellularLocation>
</comment>
<reference evidence="4 5" key="1">
    <citation type="submission" date="2018-12" db="EMBL/GenBank/DDBJ databases">
        <authorList>
            <person name="Chong R.A."/>
        </authorList>
    </citation>
    <scope>NUCLEOTIDE SEQUENCE [LARGE SCALE GENOMIC DNA]</scope>
    <source>
        <strain evidence="4 5">Mst</strain>
    </source>
</reference>
<feature type="binding site" evidence="3">
    <location>
        <begin position="115"/>
        <end position="116"/>
    </location>
    <ligand>
        <name>S-adenosyl-L-methionine</name>
        <dbReference type="ChEBI" id="CHEBI:59789"/>
    </ligand>
</feature>
<evidence type="ECO:0000256" key="1">
    <source>
        <dbReference type="ARBA" id="ARBA00022603"/>
    </source>
</evidence>
<dbReference type="GO" id="GO:0005737">
    <property type="term" value="C:cytoplasm"/>
    <property type="evidence" value="ECO:0007669"/>
    <property type="project" value="UniProtKB-SubCell"/>
</dbReference>
<dbReference type="RefSeq" id="WP_158344001.1">
    <property type="nucleotide sequence ID" value="NZ_CP034861.1"/>
</dbReference>
<reference evidence="4 5" key="2">
    <citation type="submission" date="2019-05" db="EMBL/GenBank/DDBJ databases">
        <title>Genome evolution of the obligate endosymbiont Buchnera aphidicola.</title>
        <authorList>
            <person name="Moran N.A."/>
        </authorList>
    </citation>
    <scope>NUCLEOTIDE SEQUENCE [LARGE SCALE GENOMIC DNA]</scope>
    <source>
        <strain evidence="4 5">Mst</strain>
    </source>
</reference>
<keyword evidence="3" id="KW-0963">Cytoplasm</keyword>
<dbReference type="OrthoDB" id="3191794at2"/>
<keyword evidence="3" id="KW-0698">rRNA processing</keyword>
<proteinExistence type="inferred from homology"/>
<dbReference type="SUPFAM" id="SSF53335">
    <property type="entry name" value="S-adenosyl-L-methionine-dependent methyltransferases"/>
    <property type="match status" value="1"/>
</dbReference>
<dbReference type="CDD" id="cd02440">
    <property type="entry name" value="AdoMet_MTases"/>
    <property type="match status" value="1"/>
</dbReference>
<evidence type="ECO:0000256" key="2">
    <source>
        <dbReference type="ARBA" id="ARBA00022691"/>
    </source>
</evidence>
<dbReference type="HAMAP" id="MF_01523">
    <property type="entry name" value="16SrRNA_methyltr_J"/>
    <property type="match status" value="1"/>
</dbReference>
<dbReference type="Gene3D" id="3.40.50.150">
    <property type="entry name" value="Vaccinia Virus protein VP39"/>
    <property type="match status" value="1"/>
</dbReference>
<evidence type="ECO:0000313" key="5">
    <source>
        <dbReference type="Proteomes" id="UP000298673"/>
    </source>
</evidence>
<keyword evidence="2 3" id="KW-0949">S-adenosyl-L-methionine</keyword>
<dbReference type="PANTHER" id="PTHR36112">
    <property type="entry name" value="RIBOSOMAL RNA SMALL SUBUNIT METHYLTRANSFERASE J"/>
    <property type="match status" value="1"/>
</dbReference>
<sequence>MGIYLIYKFNNKRIQNLIHSLNLKHDKNASMALVVNHDSLELNDLENPKKGSIKVDFTSKKNNYRCYKSKMKKEILYRAIGIKKSYFPFVLDLTGGLGSDAFILSFLGCRVIMIERHPVVMALLRDGLDRGYKDKKIGFWLKKRLFLIFNDSLKIKKLPILQPDVIYIDPMYPDKKKTALPKKEMQFLQKLIGKNDDCDHLITLSKELAKKRIVVKRPCYAPPLSKEKVDFIIKGKSHRFDIYNSIIK</sequence>